<organism evidence="1 2">
    <name type="scientific">Pholiota conissans</name>
    <dbReference type="NCBI Taxonomy" id="109636"/>
    <lineage>
        <taxon>Eukaryota</taxon>
        <taxon>Fungi</taxon>
        <taxon>Dikarya</taxon>
        <taxon>Basidiomycota</taxon>
        <taxon>Agaricomycotina</taxon>
        <taxon>Agaricomycetes</taxon>
        <taxon>Agaricomycetidae</taxon>
        <taxon>Agaricales</taxon>
        <taxon>Agaricineae</taxon>
        <taxon>Strophariaceae</taxon>
        <taxon>Pholiota</taxon>
    </lineage>
</organism>
<feature type="non-terminal residue" evidence="1">
    <location>
        <position position="1"/>
    </location>
</feature>
<proteinExistence type="predicted"/>
<comment type="caution">
    <text evidence="1">The sequence shown here is derived from an EMBL/GenBank/DDBJ whole genome shotgun (WGS) entry which is preliminary data.</text>
</comment>
<name>A0A9P5YMP8_9AGAR</name>
<dbReference type="Proteomes" id="UP000807469">
    <property type="component" value="Unassembled WGS sequence"/>
</dbReference>
<accession>A0A9P5YMP8</accession>
<dbReference type="EMBL" id="MU155645">
    <property type="protein sequence ID" value="KAF9471656.1"/>
    <property type="molecule type" value="Genomic_DNA"/>
</dbReference>
<reference evidence="1" key="1">
    <citation type="submission" date="2020-11" db="EMBL/GenBank/DDBJ databases">
        <authorList>
            <consortium name="DOE Joint Genome Institute"/>
            <person name="Ahrendt S."/>
            <person name="Riley R."/>
            <person name="Andreopoulos W."/>
            <person name="Labutti K."/>
            <person name="Pangilinan J."/>
            <person name="Ruiz-Duenas F.J."/>
            <person name="Barrasa J.M."/>
            <person name="Sanchez-Garcia M."/>
            <person name="Camarero S."/>
            <person name="Miyauchi S."/>
            <person name="Serrano A."/>
            <person name="Linde D."/>
            <person name="Babiker R."/>
            <person name="Drula E."/>
            <person name="Ayuso-Fernandez I."/>
            <person name="Pacheco R."/>
            <person name="Padilla G."/>
            <person name="Ferreira P."/>
            <person name="Barriuso J."/>
            <person name="Kellner H."/>
            <person name="Castanera R."/>
            <person name="Alfaro M."/>
            <person name="Ramirez L."/>
            <person name="Pisabarro A.G."/>
            <person name="Kuo A."/>
            <person name="Tritt A."/>
            <person name="Lipzen A."/>
            <person name="He G."/>
            <person name="Yan M."/>
            <person name="Ng V."/>
            <person name="Cullen D."/>
            <person name="Martin F."/>
            <person name="Rosso M.-N."/>
            <person name="Henrissat B."/>
            <person name="Hibbett D."/>
            <person name="Martinez A.T."/>
            <person name="Grigoriev I.V."/>
        </authorList>
    </citation>
    <scope>NUCLEOTIDE SEQUENCE</scope>
    <source>
        <strain evidence="1">CIRM-BRFM 674</strain>
    </source>
</reference>
<keyword evidence="2" id="KW-1185">Reference proteome</keyword>
<protein>
    <submittedName>
        <fullName evidence="1">Uncharacterized protein</fullName>
    </submittedName>
</protein>
<gene>
    <name evidence="1" type="ORF">BDN70DRAFT_819737</name>
</gene>
<sequence>LNDGFTTHITRQLYPFKHLTLIFSAFTKLPSCASLDTIKKDKESIATHQPRFTNTAPSR</sequence>
<dbReference type="AlphaFoldDB" id="A0A9P5YMP8"/>
<evidence type="ECO:0000313" key="1">
    <source>
        <dbReference type="EMBL" id="KAF9471656.1"/>
    </source>
</evidence>
<evidence type="ECO:0000313" key="2">
    <source>
        <dbReference type="Proteomes" id="UP000807469"/>
    </source>
</evidence>